<evidence type="ECO:0000313" key="2">
    <source>
        <dbReference type="EMBL" id="CAF1029444.1"/>
    </source>
</evidence>
<name>A0A814IV98_ADIRI</name>
<reference evidence="2" key="1">
    <citation type="submission" date="2021-02" db="EMBL/GenBank/DDBJ databases">
        <authorList>
            <person name="Nowell W R."/>
        </authorList>
    </citation>
    <scope>NUCLEOTIDE SEQUENCE</scope>
</reference>
<keyword evidence="1" id="KW-1133">Transmembrane helix</keyword>
<dbReference type="AlphaFoldDB" id="A0A814IV98"/>
<protein>
    <submittedName>
        <fullName evidence="2">Uncharacterized protein</fullName>
    </submittedName>
</protein>
<gene>
    <name evidence="2" type="ORF">XAT740_LOCUS14670</name>
</gene>
<proteinExistence type="predicted"/>
<dbReference type="EMBL" id="CAJNOR010000886">
    <property type="protein sequence ID" value="CAF1029444.1"/>
    <property type="molecule type" value="Genomic_DNA"/>
</dbReference>
<feature type="transmembrane region" description="Helical" evidence="1">
    <location>
        <begin position="12"/>
        <end position="31"/>
    </location>
</feature>
<dbReference type="Proteomes" id="UP000663828">
    <property type="component" value="Unassembled WGS sequence"/>
</dbReference>
<evidence type="ECO:0000313" key="3">
    <source>
        <dbReference type="Proteomes" id="UP000663828"/>
    </source>
</evidence>
<sequence>MSWFMCDLVESMPVASFKLIVVSILVLGYLVSLSEHQPINKDQCKTHHGILCVRDELKNIMNEARKIVRKTVIIEEYIKDTIIIDKLYQTVAMEVNETQSSQPSSEWHVHFLAQPNIDKKSLIKLLWEAHNAMLHLANSIDEVHSPKDAHAKASDSILDEIQKELKYEMVCRYRNILNVYVEQLEPVFESKDRIEFSWISGASRSVVHDVRSLVMVVYIRKWMKLVDDVVEQLGRKLN</sequence>
<keyword evidence="3" id="KW-1185">Reference proteome</keyword>
<evidence type="ECO:0000256" key="1">
    <source>
        <dbReference type="SAM" id="Phobius"/>
    </source>
</evidence>
<organism evidence="2 3">
    <name type="scientific">Adineta ricciae</name>
    <name type="common">Rotifer</name>
    <dbReference type="NCBI Taxonomy" id="249248"/>
    <lineage>
        <taxon>Eukaryota</taxon>
        <taxon>Metazoa</taxon>
        <taxon>Spiralia</taxon>
        <taxon>Gnathifera</taxon>
        <taxon>Rotifera</taxon>
        <taxon>Eurotatoria</taxon>
        <taxon>Bdelloidea</taxon>
        <taxon>Adinetida</taxon>
        <taxon>Adinetidae</taxon>
        <taxon>Adineta</taxon>
    </lineage>
</organism>
<accession>A0A814IV98</accession>
<keyword evidence="1" id="KW-0812">Transmembrane</keyword>
<keyword evidence="1" id="KW-0472">Membrane</keyword>
<comment type="caution">
    <text evidence="2">The sequence shown here is derived from an EMBL/GenBank/DDBJ whole genome shotgun (WGS) entry which is preliminary data.</text>
</comment>